<dbReference type="PANTHER" id="PTHR10870:SF0">
    <property type="entry name" value="CELL CYCLE CHECKPOINT PROTEIN RAD1"/>
    <property type="match status" value="1"/>
</dbReference>
<dbReference type="GO" id="GO:0030896">
    <property type="term" value="C:checkpoint clamp complex"/>
    <property type="evidence" value="ECO:0007669"/>
    <property type="project" value="TreeGrafter"/>
</dbReference>
<evidence type="ECO:0000256" key="5">
    <source>
        <dbReference type="ARBA" id="ARBA00023242"/>
    </source>
</evidence>
<keyword evidence="3" id="KW-0227">DNA damage</keyword>
<dbReference type="Gene3D" id="3.70.10.10">
    <property type="match status" value="1"/>
</dbReference>
<protein>
    <submittedName>
        <fullName evidence="6">Uncharacterized protein</fullName>
    </submittedName>
</protein>
<dbReference type="EMBL" id="GIBP01007719">
    <property type="protein sequence ID" value="NDV36688.1"/>
    <property type="molecule type" value="Transcribed_RNA"/>
</dbReference>
<evidence type="ECO:0000256" key="2">
    <source>
        <dbReference type="ARBA" id="ARBA00010991"/>
    </source>
</evidence>
<accession>A0A6B2LJ22</accession>
<evidence type="ECO:0000256" key="3">
    <source>
        <dbReference type="ARBA" id="ARBA00022763"/>
    </source>
</evidence>
<keyword evidence="5" id="KW-0539">Nucleus</keyword>
<proteinExistence type="inferred from homology"/>
<comment type="similarity">
    <text evidence="2">Belongs to the rad1 family.</text>
</comment>
<dbReference type="AlphaFoldDB" id="A0A6B2LJ22"/>
<dbReference type="Pfam" id="PF02144">
    <property type="entry name" value="Rad1"/>
    <property type="match status" value="1"/>
</dbReference>
<name>A0A6B2LJ22_9EUKA</name>
<sequence length="212" mass="24464">MTPSSLDSQSVVQFVFLAKSDNAKVISRIVSTLYNTDKNEVVHITVTEAGMKFTVEPKTQLFQGNTFLPADLFQEFHFKKQRDPDDVKEEKPREELCIPLFVFLYCLKIYGDQSTSTGVQIAYRGHGTPLLLLLEENDVTTDCGIRTVDFVKRPLKFDASRKNKVVRIVMQSENLKEALNELDWNNDYLTWHISSDPPLFRLRVFSVFYSRN</sequence>
<evidence type="ECO:0000313" key="6">
    <source>
        <dbReference type="EMBL" id="NDV36688.1"/>
    </source>
</evidence>
<evidence type="ECO:0000256" key="1">
    <source>
        <dbReference type="ARBA" id="ARBA00004123"/>
    </source>
</evidence>
<keyword evidence="4" id="KW-0234">DNA repair</keyword>
<dbReference type="PANTHER" id="PTHR10870">
    <property type="entry name" value="CELL CYCLE CHECKPOINT PROTEIN RAD1"/>
    <property type="match status" value="1"/>
</dbReference>
<organism evidence="6">
    <name type="scientific">Arcella intermedia</name>
    <dbReference type="NCBI Taxonomy" id="1963864"/>
    <lineage>
        <taxon>Eukaryota</taxon>
        <taxon>Amoebozoa</taxon>
        <taxon>Tubulinea</taxon>
        <taxon>Elardia</taxon>
        <taxon>Arcellinida</taxon>
        <taxon>Sphaerothecina</taxon>
        <taxon>Arcellidae</taxon>
        <taxon>Arcella</taxon>
    </lineage>
</organism>
<dbReference type="GO" id="GO:0006281">
    <property type="term" value="P:DNA repair"/>
    <property type="evidence" value="ECO:0007669"/>
    <property type="project" value="UniProtKB-KW"/>
</dbReference>
<reference evidence="6" key="1">
    <citation type="journal article" date="2020" name="J. Eukaryot. Microbiol.">
        <title>De novo Sequencing, Assembly and Annotation of the Transcriptome for the Free-Living Testate Amoeba Arcella intermedia.</title>
        <authorList>
            <person name="Ribeiro G.M."/>
            <person name="Porfirio-Sousa A.L."/>
            <person name="Maurer-Alcala X.X."/>
            <person name="Katz L.A."/>
            <person name="Lahr D.J.G."/>
        </authorList>
    </citation>
    <scope>NUCLEOTIDE SEQUENCE</scope>
</reference>
<dbReference type="InterPro" id="IPR003021">
    <property type="entry name" value="Rad1_Rec1_Rad17"/>
</dbReference>
<evidence type="ECO:0000256" key="4">
    <source>
        <dbReference type="ARBA" id="ARBA00023204"/>
    </source>
</evidence>
<comment type="subcellular location">
    <subcellularLocation>
        <location evidence="1">Nucleus</location>
    </subcellularLocation>
</comment>
<dbReference type="GO" id="GO:0000077">
    <property type="term" value="P:DNA damage checkpoint signaling"/>
    <property type="evidence" value="ECO:0007669"/>
    <property type="project" value="InterPro"/>
</dbReference>